<dbReference type="RefSeq" id="WP_073367641.1">
    <property type="nucleotide sequence ID" value="NZ_FNTL01000004.1"/>
</dbReference>
<dbReference type="OrthoDB" id="5380073at2"/>
<gene>
    <name evidence="2" type="ORF">SAMN04490220_7597</name>
</gene>
<dbReference type="GO" id="GO:0016787">
    <property type="term" value="F:hydrolase activity"/>
    <property type="evidence" value="ECO:0007669"/>
    <property type="project" value="InterPro"/>
</dbReference>
<protein>
    <submittedName>
        <fullName evidence="2">Calcineurin-like phosphoesterase superfamily protein</fullName>
    </submittedName>
</protein>
<evidence type="ECO:0000313" key="2">
    <source>
        <dbReference type="EMBL" id="SEE38062.1"/>
    </source>
</evidence>
<dbReference type="EMBL" id="FNTL01000004">
    <property type="protein sequence ID" value="SEE38062.1"/>
    <property type="molecule type" value="Genomic_DNA"/>
</dbReference>
<dbReference type="Proteomes" id="UP000183407">
    <property type="component" value="Unassembled WGS sequence"/>
</dbReference>
<name>A0A1H5ICY9_RHOJO</name>
<dbReference type="InterPro" id="IPR004843">
    <property type="entry name" value="Calcineurin-like_PHP"/>
</dbReference>
<dbReference type="Gene3D" id="3.60.21.10">
    <property type="match status" value="1"/>
</dbReference>
<dbReference type="SUPFAM" id="SSF56300">
    <property type="entry name" value="Metallo-dependent phosphatases"/>
    <property type="match status" value="1"/>
</dbReference>
<evidence type="ECO:0000259" key="1">
    <source>
        <dbReference type="Pfam" id="PF00149"/>
    </source>
</evidence>
<accession>A0A1H5ICY9</accession>
<dbReference type="AlphaFoldDB" id="A0A1H5ICY9"/>
<proteinExistence type="predicted"/>
<feature type="domain" description="Calcineurin-like phosphoesterase" evidence="1">
    <location>
        <begin position="1"/>
        <end position="160"/>
    </location>
</feature>
<sequence>MSIWFTSDLHLRHARLVEIRGFDTEVDAHDESILDALGVAVASGDQLWVLGDVTVGGRAAEDWALRELGEFAQKRNVELHLIPGNHDSCHPMANRNSHVRQRAFLDTFASVQLFARRKIAGRTVLVSHFPYTGDHTAEDRGVKYRLQDEGDWLLHGHTHQSGVLDPSVHPRQIHVGWDSWRRPVHVDEVAEIIESDSPIP</sequence>
<organism evidence="2 3">
    <name type="scientific">Rhodococcus jostii</name>
    <dbReference type="NCBI Taxonomy" id="132919"/>
    <lineage>
        <taxon>Bacteria</taxon>
        <taxon>Bacillati</taxon>
        <taxon>Actinomycetota</taxon>
        <taxon>Actinomycetes</taxon>
        <taxon>Mycobacteriales</taxon>
        <taxon>Nocardiaceae</taxon>
        <taxon>Rhodococcus</taxon>
    </lineage>
</organism>
<dbReference type="InterPro" id="IPR029052">
    <property type="entry name" value="Metallo-depent_PP-like"/>
</dbReference>
<reference evidence="3" key="1">
    <citation type="submission" date="2016-10" db="EMBL/GenBank/DDBJ databases">
        <authorList>
            <person name="Varghese N."/>
        </authorList>
    </citation>
    <scope>NUCLEOTIDE SEQUENCE [LARGE SCALE GENOMIC DNA]</scope>
    <source>
        <strain evidence="3">DSM 44719</strain>
    </source>
</reference>
<dbReference type="Pfam" id="PF00149">
    <property type="entry name" value="Metallophos"/>
    <property type="match status" value="1"/>
</dbReference>
<evidence type="ECO:0000313" key="3">
    <source>
        <dbReference type="Proteomes" id="UP000183407"/>
    </source>
</evidence>